<dbReference type="PANTHER" id="PTHR35525:SF3">
    <property type="entry name" value="BLL6575 PROTEIN"/>
    <property type="match status" value="1"/>
</dbReference>
<evidence type="ECO:0000259" key="1">
    <source>
        <dbReference type="Pfam" id="PF11706"/>
    </source>
</evidence>
<dbReference type="Gene3D" id="1.10.3300.10">
    <property type="entry name" value="Jann2411-like domain"/>
    <property type="match status" value="1"/>
</dbReference>
<gene>
    <name evidence="2" type="ORF">HT134_14060</name>
</gene>
<feature type="domain" description="Zinc finger CGNR" evidence="1">
    <location>
        <begin position="153"/>
        <end position="191"/>
    </location>
</feature>
<dbReference type="AlphaFoldDB" id="A0A7Y6MC72"/>
<keyword evidence="3" id="KW-1185">Reference proteome</keyword>
<dbReference type="InterPro" id="IPR021005">
    <property type="entry name" value="Znf_CGNR"/>
</dbReference>
<comment type="caution">
    <text evidence="2">The sequence shown here is derived from an EMBL/GenBank/DDBJ whole genome shotgun (WGS) entry which is preliminary data.</text>
</comment>
<dbReference type="PANTHER" id="PTHR35525">
    <property type="entry name" value="BLL6575 PROTEIN"/>
    <property type="match status" value="1"/>
</dbReference>
<dbReference type="InterPro" id="IPR010852">
    <property type="entry name" value="ABATE"/>
</dbReference>
<organism evidence="2 3">
    <name type="scientific">Nonomuraea rhodomycinica</name>
    <dbReference type="NCBI Taxonomy" id="1712872"/>
    <lineage>
        <taxon>Bacteria</taxon>
        <taxon>Bacillati</taxon>
        <taxon>Actinomycetota</taxon>
        <taxon>Actinomycetes</taxon>
        <taxon>Streptosporangiales</taxon>
        <taxon>Streptosporangiaceae</taxon>
        <taxon>Nonomuraea</taxon>
    </lineage>
</organism>
<sequence>MAQLAGGGAPLLGEPPSIELGNTAYAVRGRRKEGLQSVEHLAAWLRDMRPRLAVALSDADIEGVTEHDLHLARELREVVRACAAATVNGRELDADMVAILNRHAGQTPRWRELRTSPQPHTTVCAAGRPVAAALAALAEDAIDLFAGPLRHQLRACHGPGCILHFVAGTPRREWCSSGCGNRARAARHYAKVRQENGG</sequence>
<evidence type="ECO:0000313" key="3">
    <source>
        <dbReference type="Proteomes" id="UP000546126"/>
    </source>
</evidence>
<protein>
    <submittedName>
        <fullName evidence="2">ABATE domain-containing protein</fullName>
    </submittedName>
</protein>
<accession>A0A7Y6MC72</accession>
<dbReference type="Pfam" id="PF11706">
    <property type="entry name" value="zf-CGNR"/>
    <property type="match status" value="1"/>
</dbReference>
<evidence type="ECO:0000313" key="2">
    <source>
        <dbReference type="EMBL" id="NUW41254.1"/>
    </source>
</evidence>
<dbReference type="Pfam" id="PF07336">
    <property type="entry name" value="ABATE"/>
    <property type="match status" value="1"/>
</dbReference>
<dbReference type="RefSeq" id="WP_175600777.1">
    <property type="nucleotide sequence ID" value="NZ_JABWGO010000002.1"/>
</dbReference>
<reference evidence="2 3" key="1">
    <citation type="submission" date="2020-06" db="EMBL/GenBank/DDBJ databases">
        <authorList>
            <person name="Chanama M."/>
        </authorList>
    </citation>
    <scope>NUCLEOTIDE SEQUENCE [LARGE SCALE GENOMIC DNA]</scope>
    <source>
        <strain evidence="2 3">TBRC6557</strain>
    </source>
</reference>
<dbReference type="SUPFAM" id="SSF160904">
    <property type="entry name" value="Jann2411-like"/>
    <property type="match status" value="1"/>
</dbReference>
<dbReference type="EMBL" id="JABWGO010000002">
    <property type="protein sequence ID" value="NUW41254.1"/>
    <property type="molecule type" value="Genomic_DNA"/>
</dbReference>
<name>A0A7Y6MC72_9ACTN</name>
<dbReference type="InterPro" id="IPR023286">
    <property type="entry name" value="ABATE_dom_sf"/>
</dbReference>
<dbReference type="Proteomes" id="UP000546126">
    <property type="component" value="Unassembled WGS sequence"/>
</dbReference>
<proteinExistence type="predicted"/>